<reference evidence="5 6" key="1">
    <citation type="submission" date="2020-04" db="EMBL/GenBank/DDBJ databases">
        <title>Plant Genome Project.</title>
        <authorList>
            <person name="Zhang R.-G."/>
        </authorList>
    </citation>
    <scope>NUCLEOTIDE SEQUENCE [LARGE SCALE GENOMIC DNA]</scope>
    <source>
        <strain evidence="5">YNK0</strain>
        <tissue evidence="5">Leaf</tissue>
    </source>
</reference>
<dbReference type="FunFam" id="1.25.40.10:FF:000393">
    <property type="entry name" value="Pentatricopeptide repeat-containing protein At1g20230"/>
    <property type="match status" value="1"/>
</dbReference>
<dbReference type="GO" id="GO:0009451">
    <property type="term" value="P:RNA modification"/>
    <property type="evidence" value="ECO:0007669"/>
    <property type="project" value="InterPro"/>
</dbReference>
<dbReference type="AlphaFoldDB" id="A0A834Y933"/>
<feature type="repeat" description="PPR" evidence="3">
    <location>
        <begin position="212"/>
        <end position="246"/>
    </location>
</feature>
<dbReference type="FunFam" id="1.25.40.10:FF:000366">
    <property type="entry name" value="Pentatricopeptide (PPR) repeat-containing protein"/>
    <property type="match status" value="1"/>
</dbReference>
<comment type="similarity">
    <text evidence="1">Belongs to the PPR family. PCMP-H subfamily.</text>
</comment>
<dbReference type="InterPro" id="IPR046849">
    <property type="entry name" value="E2_motif"/>
</dbReference>
<dbReference type="InterPro" id="IPR032867">
    <property type="entry name" value="DYW_dom"/>
</dbReference>
<feature type="repeat" description="PPR" evidence="3">
    <location>
        <begin position="177"/>
        <end position="211"/>
    </location>
</feature>
<name>A0A834Y933_TETSI</name>
<dbReference type="InterPro" id="IPR002885">
    <property type="entry name" value="PPR_rpt"/>
</dbReference>
<dbReference type="PANTHER" id="PTHR47926">
    <property type="entry name" value="PENTATRICOPEPTIDE REPEAT-CONTAINING PROTEIN"/>
    <property type="match status" value="1"/>
</dbReference>
<proteinExistence type="inferred from homology"/>
<feature type="domain" description="DYW" evidence="4">
    <location>
        <begin position="664"/>
        <end position="751"/>
    </location>
</feature>
<dbReference type="PANTHER" id="PTHR47926:SF386">
    <property type="entry name" value="PENTATRICOPEPTIDE REPEAT-CONTAINING PROTEIN"/>
    <property type="match status" value="1"/>
</dbReference>
<protein>
    <recommendedName>
        <fullName evidence="4">DYW domain-containing protein</fullName>
    </recommendedName>
</protein>
<evidence type="ECO:0000256" key="2">
    <source>
        <dbReference type="ARBA" id="ARBA00022737"/>
    </source>
</evidence>
<feature type="repeat" description="PPR" evidence="3">
    <location>
        <begin position="418"/>
        <end position="448"/>
    </location>
</feature>
<organism evidence="5 6">
    <name type="scientific">Tetracentron sinense</name>
    <name type="common">Spur-leaf</name>
    <dbReference type="NCBI Taxonomy" id="13715"/>
    <lineage>
        <taxon>Eukaryota</taxon>
        <taxon>Viridiplantae</taxon>
        <taxon>Streptophyta</taxon>
        <taxon>Embryophyta</taxon>
        <taxon>Tracheophyta</taxon>
        <taxon>Spermatophyta</taxon>
        <taxon>Magnoliopsida</taxon>
        <taxon>Trochodendrales</taxon>
        <taxon>Trochodendraceae</taxon>
        <taxon>Tetracentron</taxon>
    </lineage>
</organism>
<evidence type="ECO:0000256" key="1">
    <source>
        <dbReference type="ARBA" id="ARBA00006643"/>
    </source>
</evidence>
<dbReference type="OrthoDB" id="428658at2759"/>
<evidence type="ECO:0000259" key="4">
    <source>
        <dbReference type="Pfam" id="PF14432"/>
    </source>
</evidence>
<dbReference type="GO" id="GO:0003723">
    <property type="term" value="F:RNA binding"/>
    <property type="evidence" value="ECO:0007669"/>
    <property type="project" value="InterPro"/>
</dbReference>
<dbReference type="Gene3D" id="1.25.40.10">
    <property type="entry name" value="Tetratricopeptide repeat domain"/>
    <property type="match status" value="5"/>
</dbReference>
<dbReference type="Pfam" id="PF20430">
    <property type="entry name" value="Eplus_motif"/>
    <property type="match status" value="1"/>
</dbReference>
<sequence length="822" mass="91268">MARQALPLIDNSYYTIIIRLNSITASLSQAQQAHAHILKTGLSNHTYITTKLLSLYANRLHFSDARLVLDSIPEPDVFSFSTLISACSKFHHFGNALSLFCRMLSRGIFPDNFVIPSALKACAGLSALHTGQQVHGLASISGFASDSFVQSSLVQLYIKCGKIGDAHQVFDRMDHPNVVSWSAIVAGYARQGYIDKAKKLFDEMRGSGVEPNPVSWNGMIAGFNHSGFRSEAVAMLQKMHVQGFKPDGTSISSVLPAVGDLEDLEMGLQIHGYVIKHGLASDKCVISALVDTYGKCGCTLEMSQVFDEMTQIDLGSCNALVAGLSRNGLVDDALRVFRQFESQDMELNVVSWTSVISCCAQNGKDVEALELFREMQVAGVKPNSVTIPCLLPACANIAALMLGKAAHCFSLRRGISCDVYVGSALIDMYAKCGRIGDAWQCFDRMPTRNLVCWNAIMGGYAMHGKAKEAMELFHTMQKSGQKPDFITFTCVLSACSQNGLTEEGWYYFNSMSQLHGIEARVEHYACMITLLSRAGKLEEAYHMIREMPSKPDACVWGALLSSCRVHNNLSLGEVAAKELFELEPNNPGNYVLLSNIYATKGMWKEVDRVRDMMKMLGLRKNPGCSWIEVKNKVYTLLAGDKSHPQMTQIIERLTILSWEMKKSGYFPNTDFVLQDVEEQDKEQILCGHSEKLAIGFGLLNTRPGSPLRVIKNLRICGDCHAVIKFISNFEGREIFVRDTNRFHHFKDGGCLIATLDAKGLSHWTVCAEHTMESKQNYCRVNLKMSRLTSTKEKSKTPLFPVLQTIRIVMDGELEMLKTRVSF</sequence>
<dbReference type="InterPro" id="IPR046960">
    <property type="entry name" value="PPR_At4g14850-like_plant"/>
</dbReference>
<dbReference type="FunFam" id="1.25.40.10:FF:000031">
    <property type="entry name" value="Pentatricopeptide repeat-containing protein mitochondrial"/>
    <property type="match status" value="1"/>
</dbReference>
<keyword evidence="6" id="KW-1185">Reference proteome</keyword>
<dbReference type="Pfam" id="PF20431">
    <property type="entry name" value="E_motif"/>
    <property type="match status" value="1"/>
</dbReference>
<keyword evidence="2" id="KW-0677">Repeat</keyword>
<gene>
    <name evidence="5" type="ORF">HHK36_031166</name>
</gene>
<dbReference type="Proteomes" id="UP000655225">
    <property type="component" value="Unassembled WGS sequence"/>
</dbReference>
<feature type="repeat" description="PPR" evidence="3">
    <location>
        <begin position="76"/>
        <end position="110"/>
    </location>
</feature>
<dbReference type="Pfam" id="PF13041">
    <property type="entry name" value="PPR_2"/>
    <property type="match status" value="3"/>
</dbReference>
<feature type="repeat" description="PPR" evidence="3">
    <location>
        <begin position="449"/>
        <end position="483"/>
    </location>
</feature>
<dbReference type="Pfam" id="PF14432">
    <property type="entry name" value="DYW_deaminase"/>
    <property type="match status" value="1"/>
</dbReference>
<evidence type="ECO:0000256" key="3">
    <source>
        <dbReference type="PROSITE-ProRule" id="PRU00708"/>
    </source>
</evidence>
<comment type="caution">
    <text evidence="5">The sequence shown here is derived from an EMBL/GenBank/DDBJ whole genome shotgun (WGS) entry which is preliminary data.</text>
</comment>
<feature type="repeat" description="PPR" evidence="3">
    <location>
        <begin position="313"/>
        <end position="347"/>
    </location>
</feature>
<evidence type="ECO:0000313" key="5">
    <source>
        <dbReference type="EMBL" id="KAF8377781.1"/>
    </source>
</evidence>
<dbReference type="InterPro" id="IPR046848">
    <property type="entry name" value="E_motif"/>
</dbReference>
<accession>A0A834Y933</accession>
<dbReference type="Pfam" id="PF01535">
    <property type="entry name" value="PPR"/>
    <property type="match status" value="5"/>
</dbReference>
<dbReference type="PROSITE" id="PS51375">
    <property type="entry name" value="PPR"/>
    <property type="match status" value="7"/>
</dbReference>
<dbReference type="FunFam" id="1.25.40.10:FF:000598">
    <property type="entry name" value="pentatricopeptide repeat-containing protein At1g20230 isoform X2"/>
    <property type="match status" value="1"/>
</dbReference>
<dbReference type="NCBIfam" id="TIGR00756">
    <property type="entry name" value="PPR"/>
    <property type="match status" value="9"/>
</dbReference>
<evidence type="ECO:0000313" key="6">
    <source>
        <dbReference type="Proteomes" id="UP000655225"/>
    </source>
</evidence>
<dbReference type="InterPro" id="IPR011990">
    <property type="entry name" value="TPR-like_helical_dom_sf"/>
</dbReference>
<dbReference type="EMBL" id="JABCRI010000024">
    <property type="protein sequence ID" value="KAF8377781.1"/>
    <property type="molecule type" value="Genomic_DNA"/>
</dbReference>
<feature type="repeat" description="PPR" evidence="3">
    <location>
        <begin position="348"/>
        <end position="382"/>
    </location>
</feature>
<dbReference type="OMA" id="DSCVWGA"/>
<dbReference type="GO" id="GO:0008270">
    <property type="term" value="F:zinc ion binding"/>
    <property type="evidence" value="ECO:0007669"/>
    <property type="project" value="InterPro"/>
</dbReference>